<evidence type="ECO:0000256" key="3">
    <source>
        <dbReference type="ARBA" id="ARBA00023172"/>
    </source>
</evidence>
<dbReference type="eggNOG" id="COG4974">
    <property type="taxonomic scope" value="Bacteria"/>
</dbReference>
<accession>A1T450</accession>
<dbReference type="InterPro" id="IPR002104">
    <property type="entry name" value="Integrase_catalytic"/>
</dbReference>
<keyword evidence="8" id="KW-1185">Reference proteome</keyword>
<feature type="domain" description="Tyr recombinase" evidence="5">
    <location>
        <begin position="177"/>
        <end position="354"/>
    </location>
</feature>
<evidence type="ECO:0000259" key="5">
    <source>
        <dbReference type="PROSITE" id="PS51898"/>
    </source>
</evidence>
<evidence type="ECO:0000256" key="2">
    <source>
        <dbReference type="ARBA" id="ARBA00023125"/>
    </source>
</evidence>
<dbReference type="Proteomes" id="UP000009159">
    <property type="component" value="Chromosome"/>
</dbReference>
<keyword evidence="2 4" id="KW-0238">DNA-binding</keyword>
<evidence type="ECO:0000313" key="7">
    <source>
        <dbReference type="EMBL" id="ABM11950.1"/>
    </source>
</evidence>
<reference evidence="7" key="1">
    <citation type="submission" date="2006-12" db="EMBL/GenBank/DDBJ databases">
        <title>Complete sequence of Mycobacterium vanbaalenii PYR-1.</title>
        <authorList>
            <consortium name="US DOE Joint Genome Institute"/>
            <person name="Copeland A."/>
            <person name="Lucas S."/>
            <person name="Lapidus A."/>
            <person name="Barry K."/>
            <person name="Detter J.C."/>
            <person name="Glavina del Rio T."/>
            <person name="Hammon N."/>
            <person name="Israni S."/>
            <person name="Dalin E."/>
            <person name="Tice H."/>
            <person name="Pitluck S."/>
            <person name="Singan V."/>
            <person name="Schmutz J."/>
            <person name="Larimer F."/>
            <person name="Land M."/>
            <person name="Hauser L."/>
            <person name="Kyrpides N."/>
            <person name="Anderson I.J."/>
            <person name="Miller C."/>
            <person name="Richardson P."/>
        </authorList>
    </citation>
    <scope>NUCLEOTIDE SEQUENCE [LARGE SCALE GENOMIC DNA]</scope>
    <source>
        <strain evidence="7">PYR-1</strain>
    </source>
</reference>
<dbReference type="InterPro" id="IPR013762">
    <property type="entry name" value="Integrase-like_cat_sf"/>
</dbReference>
<dbReference type="PROSITE" id="PS51898">
    <property type="entry name" value="TYR_RECOMBINASE"/>
    <property type="match status" value="1"/>
</dbReference>
<dbReference type="AlphaFoldDB" id="A1T450"/>
<evidence type="ECO:0000256" key="4">
    <source>
        <dbReference type="PROSITE-ProRule" id="PRU01248"/>
    </source>
</evidence>
<dbReference type="InterPro" id="IPR050090">
    <property type="entry name" value="Tyrosine_recombinase_XerCD"/>
</dbReference>
<dbReference type="GO" id="GO:0003677">
    <property type="term" value="F:DNA binding"/>
    <property type="evidence" value="ECO:0007669"/>
    <property type="project" value="UniProtKB-UniRule"/>
</dbReference>
<dbReference type="EMBL" id="CP000511">
    <property type="protein sequence ID" value="ABM11950.1"/>
    <property type="molecule type" value="Genomic_DNA"/>
</dbReference>
<dbReference type="Pfam" id="PF00589">
    <property type="entry name" value="Phage_integrase"/>
    <property type="match status" value="1"/>
</dbReference>
<dbReference type="InterPro" id="IPR004107">
    <property type="entry name" value="Integrase_SAM-like_N"/>
</dbReference>
<feature type="domain" description="Core-binding (CB)" evidence="6">
    <location>
        <begin position="27"/>
        <end position="130"/>
    </location>
</feature>
<dbReference type="PANTHER" id="PTHR30349:SF81">
    <property type="entry name" value="TYROSINE RECOMBINASE XERC"/>
    <property type="match status" value="1"/>
</dbReference>
<dbReference type="Gene3D" id="1.10.150.130">
    <property type="match status" value="1"/>
</dbReference>
<dbReference type="HOGENOM" id="CLU_027562_9_6_11"/>
<dbReference type="Gene3D" id="1.10.443.10">
    <property type="entry name" value="Intergrase catalytic core"/>
    <property type="match status" value="1"/>
</dbReference>
<dbReference type="InterPro" id="IPR010998">
    <property type="entry name" value="Integrase_recombinase_N"/>
</dbReference>
<dbReference type="GO" id="GO:0006310">
    <property type="term" value="P:DNA recombination"/>
    <property type="evidence" value="ECO:0007669"/>
    <property type="project" value="UniProtKB-KW"/>
</dbReference>
<organism evidence="7 8">
    <name type="scientific">Mycolicibacterium vanbaalenii (strain DSM 7251 / JCM 13017 / BCRC 16820 / KCTC 9966 / NRRL B-24157 / PYR-1)</name>
    <name type="common">Mycobacterium vanbaalenii</name>
    <dbReference type="NCBI Taxonomy" id="350058"/>
    <lineage>
        <taxon>Bacteria</taxon>
        <taxon>Bacillati</taxon>
        <taxon>Actinomycetota</taxon>
        <taxon>Actinomycetes</taxon>
        <taxon>Mycobacteriales</taxon>
        <taxon>Mycobacteriaceae</taxon>
        <taxon>Mycolicibacterium</taxon>
    </lineage>
</organism>
<gene>
    <name evidence="7" type="ordered locus">Mvan_1113</name>
</gene>
<dbReference type="GO" id="GO:0015074">
    <property type="term" value="P:DNA integration"/>
    <property type="evidence" value="ECO:0007669"/>
    <property type="project" value="UniProtKB-KW"/>
</dbReference>
<dbReference type="InterPro" id="IPR011010">
    <property type="entry name" value="DNA_brk_join_enz"/>
</dbReference>
<dbReference type="InterPro" id="IPR044068">
    <property type="entry name" value="CB"/>
</dbReference>
<protein>
    <submittedName>
        <fullName evidence="7">Phage integrase family protein</fullName>
    </submittedName>
</protein>
<keyword evidence="3" id="KW-0233">DNA recombination</keyword>
<dbReference type="SUPFAM" id="SSF47823">
    <property type="entry name" value="lambda integrase-like, N-terminal domain"/>
    <property type="match status" value="1"/>
</dbReference>
<proteinExistence type="predicted"/>
<evidence type="ECO:0000259" key="6">
    <source>
        <dbReference type="PROSITE" id="PS51900"/>
    </source>
</evidence>
<dbReference type="KEGG" id="mva:Mvan_1113"/>
<dbReference type="Pfam" id="PF02899">
    <property type="entry name" value="Phage_int_SAM_1"/>
    <property type="match status" value="1"/>
</dbReference>
<dbReference type="SUPFAM" id="SSF56349">
    <property type="entry name" value="DNA breaking-rejoining enzymes"/>
    <property type="match status" value="1"/>
</dbReference>
<name>A1T450_MYCVP</name>
<dbReference type="PANTHER" id="PTHR30349">
    <property type="entry name" value="PHAGE INTEGRASE-RELATED"/>
    <property type="match status" value="1"/>
</dbReference>
<dbReference type="STRING" id="350058.Mvan_1113"/>
<evidence type="ECO:0000313" key="8">
    <source>
        <dbReference type="Proteomes" id="UP000009159"/>
    </source>
</evidence>
<keyword evidence="1" id="KW-0229">DNA integration</keyword>
<evidence type="ECO:0000256" key="1">
    <source>
        <dbReference type="ARBA" id="ARBA00022908"/>
    </source>
</evidence>
<sequence>MRYAHLMTKELSAAVDGGVWQLRGPAAERFGLVNDFLGHLADRNFSVHTCRAYAYDLLAFARWLIDEQVELAEVNVDVLLRFLTACREATLPGRPGGNVYSIRDGRNQGYAPATINRRLAAISSLFAFQEMREPDARNPVSGGRSARLRSRGERSGLLTHIAKPKSRSQLRVREQRRLPRGLTRQESAALLGSFRSWRDRSIGGLMLMSGLRSTEVLSVRVADVDIARRWVRVLGKGSKERSVPIDTDVAGAIQTYLLVERPETDAEALFVVAKGVHRGQPLTAAGLRTVFRYHRERSGVSAGHPHALRHSFGTALAEAGVDLSVIQALMGHDHADSAAAYIHLAPTFLREEFDAARARLRSRS</sequence>
<dbReference type="PROSITE" id="PS51900">
    <property type="entry name" value="CB"/>
    <property type="match status" value="1"/>
</dbReference>